<dbReference type="EMBL" id="CM009752">
    <property type="protein sequence ID" value="PUZ60802.1"/>
    <property type="molecule type" value="Genomic_DNA"/>
</dbReference>
<keyword evidence="3" id="KW-1185">Reference proteome</keyword>
<organism evidence="2 3">
    <name type="scientific">Panicum hallii var. hallii</name>
    <dbReference type="NCBI Taxonomy" id="1504633"/>
    <lineage>
        <taxon>Eukaryota</taxon>
        <taxon>Viridiplantae</taxon>
        <taxon>Streptophyta</taxon>
        <taxon>Embryophyta</taxon>
        <taxon>Tracheophyta</taxon>
        <taxon>Spermatophyta</taxon>
        <taxon>Magnoliopsida</taxon>
        <taxon>Liliopsida</taxon>
        <taxon>Poales</taxon>
        <taxon>Poaceae</taxon>
        <taxon>PACMAD clade</taxon>
        <taxon>Panicoideae</taxon>
        <taxon>Panicodae</taxon>
        <taxon>Paniceae</taxon>
        <taxon>Panicinae</taxon>
        <taxon>Panicum</taxon>
        <taxon>Panicum sect. Panicum</taxon>
    </lineage>
</organism>
<dbReference type="Gramene" id="PUZ60803">
    <property type="protein sequence ID" value="PUZ60803"/>
    <property type="gene ID" value="GQ55_4G192700"/>
</dbReference>
<name>A0A2T7DYZ5_9POAL</name>
<proteinExistence type="predicted"/>
<dbReference type="EMBL" id="CM009752">
    <property type="protein sequence ID" value="PUZ60803.1"/>
    <property type="molecule type" value="Genomic_DNA"/>
</dbReference>
<dbReference type="Gramene" id="PUZ60802">
    <property type="protein sequence ID" value="PUZ60802"/>
    <property type="gene ID" value="GQ55_4G192700"/>
</dbReference>
<dbReference type="EMBL" id="CM009752">
    <property type="protein sequence ID" value="PUZ60801.1"/>
    <property type="molecule type" value="Genomic_DNA"/>
</dbReference>
<dbReference type="AlphaFoldDB" id="A0A2T7DYZ5"/>
<evidence type="ECO:0000313" key="3">
    <source>
        <dbReference type="Proteomes" id="UP000244336"/>
    </source>
</evidence>
<accession>A0A2T7DYZ5</accession>
<evidence type="ECO:0000313" key="2">
    <source>
        <dbReference type="EMBL" id="PUZ60801.1"/>
    </source>
</evidence>
<protein>
    <submittedName>
        <fullName evidence="2">Uncharacterized protein</fullName>
    </submittedName>
</protein>
<evidence type="ECO:0000256" key="1">
    <source>
        <dbReference type="SAM" id="MobiDB-lite"/>
    </source>
</evidence>
<sequence length="152" mass="16654">MKQKLVTPTSKNTHGHYNKICSGTVCMHISKTLRQETVQSNASFSWEAPPKIRPFISLLSSVFSLMRSLSYLLRSNSHSDCEVADPQRRAGGWRRAGAGALGASQVVGPCGWNPPTGGCYRPSAASEVSGEGGERRWPRRQVVRPLRSLRSS</sequence>
<reference evidence="2 3" key="1">
    <citation type="submission" date="2018-04" db="EMBL/GenBank/DDBJ databases">
        <title>WGS assembly of Panicum hallii var. hallii HAL2.</title>
        <authorList>
            <person name="Lovell J."/>
            <person name="Jenkins J."/>
            <person name="Lowry D."/>
            <person name="Mamidi S."/>
            <person name="Sreedasyam A."/>
            <person name="Weng X."/>
            <person name="Barry K."/>
            <person name="Bonette J."/>
            <person name="Campitelli B."/>
            <person name="Daum C."/>
            <person name="Gordon S."/>
            <person name="Gould B."/>
            <person name="Lipzen A."/>
            <person name="MacQueen A."/>
            <person name="Palacio-Mejia J."/>
            <person name="Plott C."/>
            <person name="Shakirov E."/>
            <person name="Shu S."/>
            <person name="Yoshinaga Y."/>
            <person name="Zane M."/>
            <person name="Rokhsar D."/>
            <person name="Grimwood J."/>
            <person name="Schmutz J."/>
            <person name="Juenger T."/>
        </authorList>
    </citation>
    <scope>NUCLEOTIDE SEQUENCE [LARGE SCALE GENOMIC DNA]</scope>
    <source>
        <strain evidence="3">cv. HAL2</strain>
        <strain evidence="2">HAL2</strain>
    </source>
</reference>
<feature type="region of interest" description="Disordered" evidence="1">
    <location>
        <begin position="116"/>
        <end position="139"/>
    </location>
</feature>
<dbReference type="Proteomes" id="UP000244336">
    <property type="component" value="Chromosome 4"/>
</dbReference>
<dbReference type="Gramene" id="PUZ60801">
    <property type="protein sequence ID" value="PUZ60801"/>
    <property type="gene ID" value="GQ55_4G192700"/>
</dbReference>
<gene>
    <name evidence="2" type="ORF">GQ55_4G192700</name>
</gene>